<gene>
    <name evidence="2" type="ORF">UFOVP1067_80</name>
    <name evidence="1" type="ORF">UFOVP662_80</name>
</gene>
<evidence type="ECO:0000313" key="1">
    <source>
        <dbReference type="EMBL" id="CAB4156613.1"/>
    </source>
</evidence>
<accession>A0A6J5NCK2</accession>
<evidence type="ECO:0000313" key="2">
    <source>
        <dbReference type="EMBL" id="CAB4181891.1"/>
    </source>
</evidence>
<dbReference type="EMBL" id="LR797016">
    <property type="protein sequence ID" value="CAB4181891.1"/>
    <property type="molecule type" value="Genomic_DNA"/>
</dbReference>
<reference evidence="1" key="1">
    <citation type="submission" date="2020-04" db="EMBL/GenBank/DDBJ databases">
        <authorList>
            <person name="Chiriac C."/>
            <person name="Salcher M."/>
            <person name="Ghai R."/>
            <person name="Kavagutti S V."/>
        </authorList>
    </citation>
    <scope>NUCLEOTIDE SEQUENCE</scope>
</reference>
<proteinExistence type="predicted"/>
<feature type="non-terminal residue" evidence="1">
    <location>
        <position position="1"/>
    </location>
</feature>
<name>A0A6J5NCK2_9CAUD</name>
<organism evidence="1">
    <name type="scientific">uncultured Caudovirales phage</name>
    <dbReference type="NCBI Taxonomy" id="2100421"/>
    <lineage>
        <taxon>Viruses</taxon>
        <taxon>Duplodnaviria</taxon>
        <taxon>Heunggongvirae</taxon>
        <taxon>Uroviricota</taxon>
        <taxon>Caudoviricetes</taxon>
        <taxon>Peduoviridae</taxon>
        <taxon>Maltschvirus</taxon>
        <taxon>Maltschvirus maltsch</taxon>
    </lineage>
</organism>
<dbReference type="EMBL" id="LR796635">
    <property type="protein sequence ID" value="CAB4156613.1"/>
    <property type="molecule type" value="Genomic_DNA"/>
</dbReference>
<sequence length="55" mass="6347">WWWSGQPQRGGVPVQEASQAREVVVGLARLHCLFCVPPVYFVTDQSKTCMFIQYF</sequence>
<protein>
    <submittedName>
        <fullName evidence="1">Uncharacterized protein</fullName>
    </submittedName>
</protein>
<accession>A0A6J5QKB7</accession>